<evidence type="ECO:0000256" key="3">
    <source>
        <dbReference type="ARBA" id="ARBA00022517"/>
    </source>
</evidence>
<dbReference type="Gene3D" id="3.30.300.20">
    <property type="match status" value="1"/>
</dbReference>
<dbReference type="GO" id="GO:0016787">
    <property type="term" value="F:hydrolase activity"/>
    <property type="evidence" value="ECO:0007669"/>
    <property type="project" value="UniProtKB-KW"/>
</dbReference>
<name>A0ABY5J1T0_9BACT</name>
<evidence type="ECO:0000256" key="10">
    <source>
        <dbReference type="RuleBase" id="RU004481"/>
    </source>
</evidence>
<dbReference type="PRINTS" id="PR00326">
    <property type="entry name" value="GTP1OBG"/>
</dbReference>
<keyword evidence="5 8" id="KW-0547">Nucleotide-binding</keyword>
<feature type="binding site" evidence="8">
    <location>
        <begin position="58"/>
        <end position="62"/>
    </location>
    <ligand>
        <name>GTP</name>
        <dbReference type="ChEBI" id="CHEBI:37565"/>
        <label>1</label>
    </ligand>
</feature>
<dbReference type="CDD" id="cd01894">
    <property type="entry name" value="EngA1"/>
    <property type="match status" value="1"/>
</dbReference>
<dbReference type="SMART" id="SM00173">
    <property type="entry name" value="RAS"/>
    <property type="match status" value="1"/>
</dbReference>
<keyword evidence="6 8" id="KW-0342">GTP-binding</keyword>
<dbReference type="InterPro" id="IPR031166">
    <property type="entry name" value="G_ENGA"/>
</dbReference>
<proteinExistence type="inferred from homology"/>
<comment type="subunit">
    <text evidence="8">Associates with the 50S ribosomal subunit.</text>
</comment>
<dbReference type="InterPro" id="IPR006073">
    <property type="entry name" value="GTP-bd"/>
</dbReference>
<sequence length="433" mass="49314">MKTNNTIALIGKPNVGKSTLFNRIIGKRKSIVHDEPGVTRDRLYHKASWTNHHFYIIDTGGIHIQNAVFQKEILAQAQIAINDAAVIIFVCDARSEISSDDIFIINLLRKSGKKIILALNKMEDENNLDYSWYGLGIEDVFKISALHGQGIGDMLDLACSFLSNKKDEEDNEFKLAILGKPNTGKSTLFNLLSQKERSIVSDVAGTTRDSVEETIVINKQKYQIIDTAGLIKKSKLVESVDHYAWLRAQDSLEDSNLSIIVLDATQELSNFDSRIIGYALENQKPIIIVINKWDLIEKDTNTLRDFEKKVRNKIHFVPWVPIVFISAKENKNVNKLIEKLHQVRTNLTQEIAPRILTSLMVEMQVFRQPKAFQGGVLSISLVKQIKANIPTFNFYVNNKKYLHFTYERSIENELRNSINLEGCPIKLNFIDKK</sequence>
<accession>A0ABY5J1T0</accession>
<dbReference type="SUPFAM" id="SSF52540">
    <property type="entry name" value="P-loop containing nucleoside triphosphate hydrolases"/>
    <property type="match status" value="2"/>
</dbReference>
<comment type="function">
    <text evidence="8 10">GTPase that plays an essential role in the late steps of ribosome biogenesis.</text>
</comment>
<feature type="binding site" evidence="8">
    <location>
        <begin position="11"/>
        <end position="18"/>
    </location>
    <ligand>
        <name>GTP</name>
        <dbReference type="ChEBI" id="CHEBI:37565"/>
        <label>1</label>
    </ligand>
</feature>
<evidence type="ECO:0000256" key="6">
    <source>
        <dbReference type="ARBA" id="ARBA00023134"/>
    </source>
</evidence>
<dbReference type="NCBIfam" id="TIGR03594">
    <property type="entry name" value="GTPase_EngA"/>
    <property type="match status" value="1"/>
</dbReference>
<evidence type="ECO:0000256" key="2">
    <source>
        <dbReference type="ARBA" id="ARBA00020953"/>
    </source>
</evidence>
<dbReference type="InterPro" id="IPR027417">
    <property type="entry name" value="P-loop_NTPase"/>
</dbReference>
<feature type="binding site" evidence="8">
    <location>
        <begin position="291"/>
        <end position="294"/>
    </location>
    <ligand>
        <name>GTP</name>
        <dbReference type="ChEBI" id="CHEBI:37565"/>
        <label>2</label>
    </ligand>
</feature>
<evidence type="ECO:0000259" key="11">
    <source>
        <dbReference type="PROSITE" id="PS51712"/>
    </source>
</evidence>
<evidence type="ECO:0000256" key="1">
    <source>
        <dbReference type="ARBA" id="ARBA00008279"/>
    </source>
</evidence>
<evidence type="ECO:0000256" key="4">
    <source>
        <dbReference type="ARBA" id="ARBA00022737"/>
    </source>
</evidence>
<feature type="domain" description="EngA-type G" evidence="11">
    <location>
        <begin position="173"/>
        <end position="348"/>
    </location>
</feature>
<protein>
    <recommendedName>
        <fullName evidence="2 8">GTPase Der</fullName>
    </recommendedName>
    <alternativeName>
        <fullName evidence="7 8">GTP-binding protein EngA</fullName>
    </alternativeName>
</protein>
<keyword evidence="12" id="KW-0378">Hydrolase</keyword>
<organism evidence="12 13">
    <name type="scientific">Mycoplasmopsis equigenitalium</name>
    <dbReference type="NCBI Taxonomy" id="114883"/>
    <lineage>
        <taxon>Bacteria</taxon>
        <taxon>Bacillati</taxon>
        <taxon>Mycoplasmatota</taxon>
        <taxon>Mycoplasmoidales</taxon>
        <taxon>Metamycoplasmataceae</taxon>
        <taxon>Mycoplasmopsis</taxon>
    </lineage>
</organism>
<dbReference type="PANTHER" id="PTHR43834">
    <property type="entry name" value="GTPASE DER"/>
    <property type="match status" value="1"/>
</dbReference>
<reference evidence="12" key="1">
    <citation type="submission" date="2022-07" db="EMBL/GenBank/DDBJ databases">
        <title>Complete genome of Mycoplasma equigenitalium type strain T37.</title>
        <authorList>
            <person name="Spergser J."/>
        </authorList>
    </citation>
    <scope>NUCLEOTIDE SEQUENCE</scope>
    <source>
        <strain evidence="12">T37</strain>
    </source>
</reference>
<dbReference type="Pfam" id="PF01926">
    <property type="entry name" value="MMR_HSR1"/>
    <property type="match status" value="2"/>
</dbReference>
<gene>
    <name evidence="8 12" type="primary">der</name>
    <name evidence="12" type="ORF">NPA09_01365</name>
</gene>
<dbReference type="PANTHER" id="PTHR43834:SF6">
    <property type="entry name" value="GTPASE DER"/>
    <property type="match status" value="1"/>
</dbReference>
<dbReference type="InterPro" id="IPR005225">
    <property type="entry name" value="Small_GTP-bd"/>
</dbReference>
<dbReference type="Pfam" id="PF14714">
    <property type="entry name" value="KH_dom-like"/>
    <property type="match status" value="1"/>
</dbReference>
<evidence type="ECO:0000313" key="13">
    <source>
        <dbReference type="Proteomes" id="UP001059576"/>
    </source>
</evidence>
<dbReference type="InterPro" id="IPR015946">
    <property type="entry name" value="KH_dom-like_a/b"/>
</dbReference>
<dbReference type="InterPro" id="IPR032859">
    <property type="entry name" value="KH_dom-like"/>
</dbReference>
<dbReference type="PIRSF" id="PIRSF006485">
    <property type="entry name" value="GTP-binding_EngA"/>
    <property type="match status" value="1"/>
</dbReference>
<evidence type="ECO:0000256" key="8">
    <source>
        <dbReference type="HAMAP-Rule" id="MF_00195"/>
    </source>
</evidence>
<dbReference type="PROSITE" id="PS51712">
    <property type="entry name" value="G_ENGA"/>
    <property type="match status" value="2"/>
</dbReference>
<evidence type="ECO:0000256" key="7">
    <source>
        <dbReference type="ARBA" id="ARBA00032345"/>
    </source>
</evidence>
<dbReference type="HAMAP" id="MF_00195">
    <property type="entry name" value="GTPase_Der"/>
    <property type="match status" value="1"/>
</dbReference>
<evidence type="ECO:0000313" key="12">
    <source>
        <dbReference type="EMBL" id="UUD37205.1"/>
    </source>
</evidence>
<keyword evidence="13" id="KW-1185">Reference proteome</keyword>
<comment type="similarity">
    <text evidence="1 8 9 10">Belongs to the TRAFAC class TrmE-Era-EngA-EngB-Septin-like GTPase superfamily. EngA (Der) GTPase family.</text>
</comment>
<dbReference type="Proteomes" id="UP001059576">
    <property type="component" value="Chromosome"/>
</dbReference>
<dbReference type="CDD" id="cd01895">
    <property type="entry name" value="EngA2"/>
    <property type="match status" value="1"/>
</dbReference>
<feature type="binding site" evidence="8">
    <location>
        <begin position="226"/>
        <end position="230"/>
    </location>
    <ligand>
        <name>GTP</name>
        <dbReference type="ChEBI" id="CHEBI:37565"/>
        <label>2</label>
    </ligand>
</feature>
<feature type="binding site" evidence="8">
    <location>
        <begin position="179"/>
        <end position="186"/>
    </location>
    <ligand>
        <name>GTP</name>
        <dbReference type="ChEBI" id="CHEBI:37565"/>
        <label>2</label>
    </ligand>
</feature>
<dbReference type="EMBL" id="CP101808">
    <property type="protein sequence ID" value="UUD37205.1"/>
    <property type="molecule type" value="Genomic_DNA"/>
</dbReference>
<keyword evidence="3 8" id="KW-0690">Ribosome biogenesis</keyword>
<dbReference type="RefSeq" id="WP_129721996.1">
    <property type="nucleotide sequence ID" value="NZ_CP101808.1"/>
</dbReference>
<feature type="binding site" evidence="8">
    <location>
        <begin position="120"/>
        <end position="123"/>
    </location>
    <ligand>
        <name>GTP</name>
        <dbReference type="ChEBI" id="CHEBI:37565"/>
        <label>1</label>
    </ligand>
</feature>
<evidence type="ECO:0000256" key="9">
    <source>
        <dbReference type="PROSITE-ProRule" id="PRU01049"/>
    </source>
</evidence>
<dbReference type="NCBIfam" id="TIGR00231">
    <property type="entry name" value="small_GTP"/>
    <property type="match status" value="2"/>
</dbReference>
<feature type="domain" description="EngA-type G" evidence="11">
    <location>
        <begin position="5"/>
        <end position="166"/>
    </location>
</feature>
<evidence type="ECO:0000256" key="5">
    <source>
        <dbReference type="ARBA" id="ARBA00022741"/>
    </source>
</evidence>
<dbReference type="InterPro" id="IPR016484">
    <property type="entry name" value="GTPase_Der"/>
</dbReference>
<dbReference type="Gene3D" id="3.40.50.300">
    <property type="entry name" value="P-loop containing nucleotide triphosphate hydrolases"/>
    <property type="match status" value="2"/>
</dbReference>
<keyword evidence="4 10" id="KW-0677">Repeat</keyword>